<dbReference type="RefSeq" id="WP_133611446.1">
    <property type="nucleotide sequence ID" value="NZ_SNYW01000001.1"/>
</dbReference>
<reference evidence="9 10" key="1">
    <citation type="submission" date="2019-03" db="EMBL/GenBank/DDBJ databases">
        <title>Genomic Encyclopedia of Type Strains, Phase III (KMG-III): the genomes of soil and plant-associated and newly described type strains.</title>
        <authorList>
            <person name="Whitman W."/>
        </authorList>
    </citation>
    <scope>NUCLEOTIDE SEQUENCE [LARGE SCALE GENOMIC DNA]</scope>
    <source>
        <strain evidence="9 10">CGMCC 1.7660</strain>
    </source>
</reference>
<dbReference type="Gene3D" id="1.10.520.20">
    <property type="entry name" value="N-terminal domain of the delta subunit of the F1F0-ATP synthase"/>
    <property type="match status" value="1"/>
</dbReference>
<keyword evidence="6 8" id="KW-0139">CF(1)</keyword>
<dbReference type="EMBL" id="SNYW01000001">
    <property type="protein sequence ID" value="TDQ86327.1"/>
    <property type="molecule type" value="Genomic_DNA"/>
</dbReference>
<comment type="function">
    <text evidence="8">This protein is part of the stalk that links CF(0) to CF(1). It either transmits conformational changes from CF(0) to CF(1) or is implicated in proton conduction.</text>
</comment>
<dbReference type="AlphaFoldDB" id="A0A4R6WZ57"/>
<comment type="similarity">
    <text evidence="8">Belongs to the ATPase delta chain family.</text>
</comment>
<dbReference type="SUPFAM" id="SSF47928">
    <property type="entry name" value="N-terminal domain of the delta subunit of the F1F0-ATP synthase"/>
    <property type="match status" value="1"/>
</dbReference>
<accession>A0A4R6WZ57</accession>
<comment type="subcellular location">
    <subcellularLocation>
        <location evidence="8">Cell membrane</location>
        <topology evidence="8">Peripheral membrane protein</topology>
    </subcellularLocation>
    <subcellularLocation>
        <location evidence="1">Membrane</location>
    </subcellularLocation>
</comment>
<dbReference type="NCBIfam" id="NF004406">
    <property type="entry name" value="PRK05758.3-2"/>
    <property type="match status" value="1"/>
</dbReference>
<proteinExistence type="inferred from homology"/>
<dbReference type="Pfam" id="PF00213">
    <property type="entry name" value="OSCP"/>
    <property type="match status" value="1"/>
</dbReference>
<comment type="caution">
    <text evidence="9">The sequence shown here is derived from an EMBL/GenBank/DDBJ whole genome shotgun (WGS) entry which is preliminary data.</text>
</comment>
<dbReference type="GO" id="GO:0045259">
    <property type="term" value="C:proton-transporting ATP synthase complex"/>
    <property type="evidence" value="ECO:0007669"/>
    <property type="project" value="UniProtKB-KW"/>
</dbReference>
<evidence type="ECO:0000256" key="2">
    <source>
        <dbReference type="ARBA" id="ARBA00022448"/>
    </source>
</evidence>
<dbReference type="NCBIfam" id="TIGR01145">
    <property type="entry name" value="ATP_synt_delta"/>
    <property type="match status" value="1"/>
</dbReference>
<dbReference type="InterPro" id="IPR000711">
    <property type="entry name" value="ATPase_OSCP/dsu"/>
</dbReference>
<dbReference type="PANTHER" id="PTHR11910">
    <property type="entry name" value="ATP SYNTHASE DELTA CHAIN"/>
    <property type="match status" value="1"/>
</dbReference>
<comment type="function">
    <text evidence="8">F(1)F(0) ATP synthase produces ATP from ADP in the presence of a proton or sodium gradient. F-type ATPases consist of two structural domains, F(1) containing the extramembraneous catalytic core and F(0) containing the membrane proton channel, linked together by a central stalk and a peripheral stalk. During catalysis, ATP synthesis in the catalytic domain of F(1) is coupled via a rotary mechanism of the central stalk subunits to proton translocation.</text>
</comment>
<evidence type="ECO:0000256" key="6">
    <source>
        <dbReference type="ARBA" id="ARBA00023196"/>
    </source>
</evidence>
<dbReference type="GO" id="GO:0046933">
    <property type="term" value="F:proton-transporting ATP synthase activity, rotational mechanism"/>
    <property type="evidence" value="ECO:0007669"/>
    <property type="project" value="UniProtKB-UniRule"/>
</dbReference>
<keyword evidence="7 8" id="KW-0066">ATP synthesis</keyword>
<organism evidence="9 10">
    <name type="scientific">Dongia mobilis</name>
    <dbReference type="NCBI Taxonomy" id="578943"/>
    <lineage>
        <taxon>Bacteria</taxon>
        <taxon>Pseudomonadati</taxon>
        <taxon>Pseudomonadota</taxon>
        <taxon>Alphaproteobacteria</taxon>
        <taxon>Rhodospirillales</taxon>
        <taxon>Dongiaceae</taxon>
        <taxon>Dongia</taxon>
    </lineage>
</organism>
<keyword evidence="8" id="KW-1003">Cell membrane</keyword>
<dbReference type="GO" id="GO:0005886">
    <property type="term" value="C:plasma membrane"/>
    <property type="evidence" value="ECO:0007669"/>
    <property type="project" value="UniProtKB-SubCell"/>
</dbReference>
<evidence type="ECO:0000313" key="9">
    <source>
        <dbReference type="EMBL" id="TDQ86327.1"/>
    </source>
</evidence>
<name>A0A4R6WZ57_9PROT</name>
<evidence type="ECO:0000256" key="4">
    <source>
        <dbReference type="ARBA" id="ARBA00023065"/>
    </source>
</evidence>
<keyword evidence="4 8" id="KW-0406">Ion transport</keyword>
<sequence>MAAQVTETGSLAQRYAAALFELADTKHQLDAVAADLGSIAGMVAESADFRRLINSPVLSRADQGKAVAALAEKAGLNTLTAKFLGLLAKNRRLFALPAIIGAFRKILATRRGEMTAEVWAARPLSAEQQAALADAIKRAHGAKVSMEVRQDPALLGGLVVKVGSRMIDSSIRTKLQKLQLAMKGVG</sequence>
<keyword evidence="10" id="KW-1185">Reference proteome</keyword>
<dbReference type="InterPro" id="IPR026015">
    <property type="entry name" value="ATP_synth_OSCP/delta_N_sf"/>
</dbReference>
<protein>
    <recommendedName>
        <fullName evidence="8">ATP synthase subunit delta</fullName>
    </recommendedName>
    <alternativeName>
        <fullName evidence="8">ATP synthase F(1) sector subunit delta</fullName>
    </alternativeName>
    <alternativeName>
        <fullName evidence="8">F-type ATPase subunit delta</fullName>
        <shortName evidence="8">F-ATPase subunit delta</shortName>
    </alternativeName>
</protein>
<evidence type="ECO:0000313" key="10">
    <source>
        <dbReference type="Proteomes" id="UP000295783"/>
    </source>
</evidence>
<keyword evidence="2 8" id="KW-0813">Transport</keyword>
<evidence type="ECO:0000256" key="1">
    <source>
        <dbReference type="ARBA" id="ARBA00004370"/>
    </source>
</evidence>
<keyword evidence="5 8" id="KW-0472">Membrane</keyword>
<evidence type="ECO:0000256" key="3">
    <source>
        <dbReference type="ARBA" id="ARBA00022781"/>
    </source>
</evidence>
<dbReference type="OrthoDB" id="9796185at2"/>
<evidence type="ECO:0000256" key="8">
    <source>
        <dbReference type="HAMAP-Rule" id="MF_01416"/>
    </source>
</evidence>
<gene>
    <name evidence="8" type="primary">atpH</name>
    <name evidence="9" type="ORF">A8950_0018</name>
</gene>
<keyword evidence="3 8" id="KW-0375">Hydrogen ion transport</keyword>
<dbReference type="HAMAP" id="MF_01416">
    <property type="entry name" value="ATP_synth_delta_bact"/>
    <property type="match status" value="1"/>
</dbReference>
<dbReference type="Proteomes" id="UP000295783">
    <property type="component" value="Unassembled WGS sequence"/>
</dbReference>
<dbReference type="PRINTS" id="PR00125">
    <property type="entry name" value="ATPASEDELTA"/>
</dbReference>
<evidence type="ECO:0000256" key="5">
    <source>
        <dbReference type="ARBA" id="ARBA00023136"/>
    </source>
</evidence>
<dbReference type="NCBIfam" id="NF004402">
    <property type="entry name" value="PRK05758.2-2"/>
    <property type="match status" value="1"/>
</dbReference>
<evidence type="ECO:0000256" key="7">
    <source>
        <dbReference type="ARBA" id="ARBA00023310"/>
    </source>
</evidence>